<name>A0ACB9GEU9_CICIN</name>
<dbReference type="Proteomes" id="UP001055811">
    <property type="component" value="Linkage Group LG02"/>
</dbReference>
<sequence length="112" mass="12633">MMKVENDSPQKSVSSFSDALNIGIREPVYKVNYAGSIIGTDIRVILKGLNGIFADETGLGKIIQAMAFLAHLVEVNEKYFRRVKWHYMILDEAQAIKSYINDSSMPYNNMVV</sequence>
<protein>
    <submittedName>
        <fullName evidence="1">Uncharacterized protein</fullName>
    </submittedName>
</protein>
<evidence type="ECO:0000313" key="2">
    <source>
        <dbReference type="Proteomes" id="UP001055811"/>
    </source>
</evidence>
<comment type="caution">
    <text evidence="1">The sequence shown here is derived from an EMBL/GenBank/DDBJ whole genome shotgun (WGS) entry which is preliminary data.</text>
</comment>
<reference evidence="2" key="1">
    <citation type="journal article" date="2022" name="Mol. Ecol. Resour.">
        <title>The genomes of chicory, endive, great burdock and yacon provide insights into Asteraceae palaeo-polyploidization history and plant inulin production.</title>
        <authorList>
            <person name="Fan W."/>
            <person name="Wang S."/>
            <person name="Wang H."/>
            <person name="Wang A."/>
            <person name="Jiang F."/>
            <person name="Liu H."/>
            <person name="Zhao H."/>
            <person name="Xu D."/>
            <person name="Zhang Y."/>
        </authorList>
    </citation>
    <scope>NUCLEOTIDE SEQUENCE [LARGE SCALE GENOMIC DNA]</scope>
    <source>
        <strain evidence="2">cv. Punajuju</strain>
    </source>
</reference>
<organism evidence="1 2">
    <name type="scientific">Cichorium intybus</name>
    <name type="common">Chicory</name>
    <dbReference type="NCBI Taxonomy" id="13427"/>
    <lineage>
        <taxon>Eukaryota</taxon>
        <taxon>Viridiplantae</taxon>
        <taxon>Streptophyta</taxon>
        <taxon>Embryophyta</taxon>
        <taxon>Tracheophyta</taxon>
        <taxon>Spermatophyta</taxon>
        <taxon>Magnoliopsida</taxon>
        <taxon>eudicotyledons</taxon>
        <taxon>Gunneridae</taxon>
        <taxon>Pentapetalae</taxon>
        <taxon>asterids</taxon>
        <taxon>campanulids</taxon>
        <taxon>Asterales</taxon>
        <taxon>Asteraceae</taxon>
        <taxon>Cichorioideae</taxon>
        <taxon>Cichorieae</taxon>
        <taxon>Cichoriinae</taxon>
        <taxon>Cichorium</taxon>
    </lineage>
</organism>
<evidence type="ECO:0000313" key="1">
    <source>
        <dbReference type="EMBL" id="KAI3782154.1"/>
    </source>
</evidence>
<gene>
    <name evidence="1" type="ORF">L2E82_12187</name>
</gene>
<accession>A0ACB9GEU9</accession>
<dbReference type="EMBL" id="CM042010">
    <property type="protein sequence ID" value="KAI3782154.1"/>
    <property type="molecule type" value="Genomic_DNA"/>
</dbReference>
<proteinExistence type="predicted"/>
<reference evidence="1 2" key="2">
    <citation type="journal article" date="2022" name="Mol. Ecol. Resour.">
        <title>The genomes of chicory, endive, great burdock and yacon provide insights into Asteraceae paleo-polyploidization history and plant inulin production.</title>
        <authorList>
            <person name="Fan W."/>
            <person name="Wang S."/>
            <person name="Wang H."/>
            <person name="Wang A."/>
            <person name="Jiang F."/>
            <person name="Liu H."/>
            <person name="Zhao H."/>
            <person name="Xu D."/>
            <person name="Zhang Y."/>
        </authorList>
    </citation>
    <scope>NUCLEOTIDE SEQUENCE [LARGE SCALE GENOMIC DNA]</scope>
    <source>
        <strain evidence="2">cv. Punajuju</strain>
        <tissue evidence="1">Leaves</tissue>
    </source>
</reference>
<keyword evidence="2" id="KW-1185">Reference proteome</keyword>